<keyword evidence="2" id="KW-0328">Glycosyltransferase</keyword>
<keyword evidence="2" id="KW-0808">Transferase</keyword>
<dbReference type="eggNOG" id="COG1216">
    <property type="taxonomic scope" value="Bacteria"/>
</dbReference>
<dbReference type="STRING" id="873513.HMPREF6485_1476"/>
<gene>
    <name evidence="2" type="primary">wbyL</name>
    <name evidence="2" type="ORF">HMPREF6485_1476</name>
</gene>
<comment type="caution">
    <text evidence="2">The sequence shown here is derived from an EMBL/GenBank/DDBJ whole genome shotgun (WGS) entry which is preliminary data.</text>
</comment>
<dbReference type="Gene3D" id="3.90.550.10">
    <property type="entry name" value="Spore Coat Polysaccharide Biosynthesis Protein SpsA, Chain A"/>
    <property type="match status" value="1"/>
</dbReference>
<evidence type="ECO:0000259" key="1">
    <source>
        <dbReference type="Pfam" id="PF00535"/>
    </source>
</evidence>
<dbReference type="GeneID" id="93536260"/>
<keyword evidence="3" id="KW-1185">Reference proteome</keyword>
<organism evidence="2 3">
    <name type="scientific">Segatella buccae ATCC 33574</name>
    <dbReference type="NCBI Taxonomy" id="873513"/>
    <lineage>
        <taxon>Bacteria</taxon>
        <taxon>Pseudomonadati</taxon>
        <taxon>Bacteroidota</taxon>
        <taxon>Bacteroidia</taxon>
        <taxon>Bacteroidales</taxon>
        <taxon>Prevotellaceae</taxon>
        <taxon>Segatella</taxon>
    </lineage>
</organism>
<dbReference type="Pfam" id="PF00535">
    <property type="entry name" value="Glycos_transf_2"/>
    <property type="match status" value="1"/>
</dbReference>
<dbReference type="PANTHER" id="PTHR22916">
    <property type="entry name" value="GLYCOSYLTRANSFERASE"/>
    <property type="match status" value="1"/>
</dbReference>
<dbReference type="GO" id="GO:0016758">
    <property type="term" value="F:hexosyltransferase activity"/>
    <property type="evidence" value="ECO:0007669"/>
    <property type="project" value="UniProtKB-ARBA"/>
</dbReference>
<dbReference type="AlphaFoldDB" id="E6K7P4"/>
<dbReference type="PANTHER" id="PTHR22916:SF3">
    <property type="entry name" value="UDP-GLCNAC:BETAGAL BETA-1,3-N-ACETYLGLUCOSAMINYLTRANSFERASE-LIKE PROTEIN 1"/>
    <property type="match status" value="1"/>
</dbReference>
<dbReference type="Proteomes" id="UP000003112">
    <property type="component" value="Unassembled WGS sequence"/>
</dbReference>
<sequence length="262" mass="30317">MKNLNPKISLITISYNSKKHIEDTILSVTTQNYDNYEYIIIDGASTDGTLDIINKYQDKITTIITEPDKGISDAFNKGIRLCTGDIIGIINSDDILLPGALSVVAKNYDEKTDIYRGNEIIWNDISNAKFREKPSMTFPKRPFSIHVTHESSFITQKAYHKFGIYDTTLHYIMDLDLLTRMFQQGAEFKYINCDLVMFRLGGTTSDSFTKKRKEYMHFLIKNGSNKFQAELYWTYLVCFDKIKQLLDIIDPDLKKKIRLKRA</sequence>
<feature type="domain" description="Glycosyltransferase 2-like" evidence="1">
    <location>
        <begin position="9"/>
        <end position="132"/>
    </location>
</feature>
<dbReference type="EMBL" id="AEPD01000028">
    <property type="protein sequence ID" value="EFU30197.1"/>
    <property type="molecule type" value="Genomic_DNA"/>
</dbReference>
<evidence type="ECO:0000313" key="2">
    <source>
        <dbReference type="EMBL" id="EFU30197.1"/>
    </source>
</evidence>
<dbReference type="CDD" id="cd06433">
    <property type="entry name" value="GT_2_WfgS_like"/>
    <property type="match status" value="1"/>
</dbReference>
<proteinExistence type="predicted"/>
<dbReference type="InterPro" id="IPR001173">
    <property type="entry name" value="Glyco_trans_2-like"/>
</dbReference>
<dbReference type="RefSeq" id="WP_004345545.1">
    <property type="nucleotide sequence ID" value="NZ_GL586311.1"/>
</dbReference>
<evidence type="ECO:0000313" key="3">
    <source>
        <dbReference type="Proteomes" id="UP000003112"/>
    </source>
</evidence>
<dbReference type="InterPro" id="IPR029044">
    <property type="entry name" value="Nucleotide-diphossugar_trans"/>
</dbReference>
<name>E6K7P4_9BACT</name>
<reference evidence="2 3" key="1">
    <citation type="submission" date="2010-10" db="EMBL/GenBank/DDBJ databases">
        <authorList>
            <person name="Muzny D."/>
            <person name="Qin X."/>
            <person name="Deng J."/>
            <person name="Jiang H."/>
            <person name="Liu Y."/>
            <person name="Qu J."/>
            <person name="Song X.-Z."/>
            <person name="Zhang L."/>
            <person name="Thornton R."/>
            <person name="Coyle M."/>
            <person name="Francisco L."/>
            <person name="Jackson L."/>
            <person name="Javaid M."/>
            <person name="Korchina V."/>
            <person name="Kovar C."/>
            <person name="Mata R."/>
            <person name="Mathew T."/>
            <person name="Ngo R."/>
            <person name="Nguyen L."/>
            <person name="Nguyen N."/>
            <person name="Okwuonu G."/>
            <person name="Ongeri F."/>
            <person name="Pham C."/>
            <person name="Simmons D."/>
            <person name="Wilczek-Boney K."/>
            <person name="Hale W."/>
            <person name="Jakkamsetti A."/>
            <person name="Pham P."/>
            <person name="Ruth R."/>
            <person name="San Lucas F."/>
            <person name="Warren J."/>
            <person name="Zhang J."/>
            <person name="Zhao Z."/>
            <person name="Zhou C."/>
            <person name="Zhu D."/>
            <person name="Lee S."/>
            <person name="Bess C."/>
            <person name="Blankenburg K."/>
            <person name="Forbes L."/>
            <person name="Fu Q."/>
            <person name="Gubbala S."/>
            <person name="Hirani K."/>
            <person name="Jayaseelan J.C."/>
            <person name="Lara F."/>
            <person name="Munidasa M."/>
            <person name="Palculict T."/>
            <person name="Patil S."/>
            <person name="Pu L.-L."/>
            <person name="Saada N."/>
            <person name="Tang L."/>
            <person name="Weissenberger G."/>
            <person name="Zhu Y."/>
            <person name="Hemphill L."/>
            <person name="Shang Y."/>
            <person name="Youmans B."/>
            <person name="Ayvaz T."/>
            <person name="Ross M."/>
            <person name="Santibanez J."/>
            <person name="Aqrawi P."/>
            <person name="Gross S."/>
            <person name="Joshi V."/>
            <person name="Fowler G."/>
            <person name="Nazareth L."/>
            <person name="Reid J."/>
            <person name="Worley K."/>
            <person name="Petrosino J."/>
            <person name="Highlander S."/>
            <person name="Gibbs R."/>
        </authorList>
    </citation>
    <scope>NUCLEOTIDE SEQUENCE [LARGE SCALE GENOMIC DNA]</scope>
    <source>
        <strain evidence="2 3">ATCC 33574</strain>
    </source>
</reference>
<dbReference type="SUPFAM" id="SSF53448">
    <property type="entry name" value="Nucleotide-diphospho-sugar transferases"/>
    <property type="match status" value="1"/>
</dbReference>
<dbReference type="EC" id="2.4.-.-" evidence="2"/>
<protein>
    <submittedName>
        <fullName evidence="2">Glycosyltransferase, group 2 family protein</fullName>
        <ecNumber evidence="2">2.4.-.-</ecNumber>
    </submittedName>
</protein>
<accession>E6K7P4</accession>
<dbReference type="HOGENOM" id="CLU_025996_21_0_10"/>